<name>A0A8S1GP53_9PELO</name>
<feature type="compositionally biased region" description="Basic residues" evidence="1">
    <location>
        <begin position="1"/>
        <end position="16"/>
    </location>
</feature>
<dbReference type="InterPro" id="IPR042490">
    <property type="entry name" value="Thio_Ohase/BAAT_N"/>
</dbReference>
<dbReference type="InterPro" id="IPR029058">
    <property type="entry name" value="AB_hydrolase_fold"/>
</dbReference>
<dbReference type="Pfam" id="PF04775">
    <property type="entry name" value="Bile_Hydr_Trans"/>
    <property type="match status" value="1"/>
</dbReference>
<dbReference type="Gene3D" id="3.40.50.1820">
    <property type="entry name" value="alpha/beta hydrolase"/>
    <property type="match status" value="1"/>
</dbReference>
<organism evidence="4 5">
    <name type="scientific">Caenorhabditis auriculariae</name>
    <dbReference type="NCBI Taxonomy" id="2777116"/>
    <lineage>
        <taxon>Eukaryota</taxon>
        <taxon>Metazoa</taxon>
        <taxon>Ecdysozoa</taxon>
        <taxon>Nematoda</taxon>
        <taxon>Chromadorea</taxon>
        <taxon>Rhabditida</taxon>
        <taxon>Rhabditina</taxon>
        <taxon>Rhabditomorpha</taxon>
        <taxon>Rhabditoidea</taxon>
        <taxon>Rhabditidae</taxon>
        <taxon>Peloderinae</taxon>
        <taxon>Caenorhabditis</taxon>
    </lineage>
</organism>
<dbReference type="FunFam" id="2.60.40.2240:FF:000003">
    <property type="entry name" value="Protein CBG04103"/>
    <property type="match status" value="1"/>
</dbReference>
<proteinExistence type="predicted"/>
<dbReference type="OrthoDB" id="6347013at2759"/>
<evidence type="ECO:0000313" key="5">
    <source>
        <dbReference type="Proteomes" id="UP000835052"/>
    </source>
</evidence>
<dbReference type="PANTHER" id="PTHR10824">
    <property type="entry name" value="ACYL-COENZYME A THIOESTERASE-RELATED"/>
    <property type="match status" value="1"/>
</dbReference>
<dbReference type="GO" id="GO:0006631">
    <property type="term" value="P:fatty acid metabolic process"/>
    <property type="evidence" value="ECO:0007669"/>
    <property type="project" value="TreeGrafter"/>
</dbReference>
<evidence type="ECO:0000313" key="4">
    <source>
        <dbReference type="EMBL" id="CAD6185096.1"/>
    </source>
</evidence>
<reference evidence="4" key="1">
    <citation type="submission" date="2020-10" db="EMBL/GenBank/DDBJ databases">
        <authorList>
            <person name="Kikuchi T."/>
        </authorList>
    </citation>
    <scope>NUCLEOTIDE SEQUENCE</scope>
    <source>
        <strain evidence="4">NKZ352</strain>
    </source>
</reference>
<gene>
    <name evidence="4" type="ORF">CAUJ_LOCUS1015</name>
</gene>
<feature type="region of interest" description="Disordered" evidence="1">
    <location>
        <begin position="1"/>
        <end position="25"/>
    </location>
</feature>
<dbReference type="EMBL" id="CAJGYM010000002">
    <property type="protein sequence ID" value="CAD6185096.1"/>
    <property type="molecule type" value="Genomic_DNA"/>
</dbReference>
<evidence type="ECO:0008006" key="6">
    <source>
        <dbReference type="Google" id="ProtNLM"/>
    </source>
</evidence>
<dbReference type="InterPro" id="IPR006862">
    <property type="entry name" value="Thio_Ohase/aa_AcTrfase"/>
</dbReference>
<dbReference type="GO" id="GO:0006637">
    <property type="term" value="P:acyl-CoA metabolic process"/>
    <property type="evidence" value="ECO:0007669"/>
    <property type="project" value="TreeGrafter"/>
</dbReference>
<comment type="caution">
    <text evidence="4">The sequence shown here is derived from an EMBL/GenBank/DDBJ whole genome shotgun (WGS) entry which is preliminary data.</text>
</comment>
<feature type="domain" description="BAAT/Acyl-CoA thioester hydrolase C-terminal" evidence="3">
    <location>
        <begin position="290"/>
        <end position="495"/>
    </location>
</feature>
<evidence type="ECO:0000259" key="3">
    <source>
        <dbReference type="Pfam" id="PF08840"/>
    </source>
</evidence>
<dbReference type="PANTHER" id="PTHR10824:SF4">
    <property type="entry name" value="ACYL-COENZYME A THIOESTERASE 1-LIKE"/>
    <property type="match status" value="1"/>
</dbReference>
<dbReference type="Proteomes" id="UP000835052">
    <property type="component" value="Unassembled WGS sequence"/>
</dbReference>
<keyword evidence="5" id="KW-1185">Reference proteome</keyword>
<evidence type="ECO:0000259" key="2">
    <source>
        <dbReference type="Pfam" id="PF04775"/>
    </source>
</evidence>
<dbReference type="Gene3D" id="2.60.40.2240">
    <property type="entry name" value="Acyl-CoA thioester hydrolase/BAAT N-terminal domain"/>
    <property type="match status" value="1"/>
</dbReference>
<evidence type="ECO:0000256" key="1">
    <source>
        <dbReference type="SAM" id="MobiDB-lite"/>
    </source>
</evidence>
<dbReference type="Pfam" id="PF08840">
    <property type="entry name" value="BAAT_C"/>
    <property type="match status" value="1"/>
</dbReference>
<dbReference type="GO" id="GO:0047617">
    <property type="term" value="F:fatty acyl-CoA hydrolase activity"/>
    <property type="evidence" value="ECO:0007669"/>
    <property type="project" value="TreeGrafter"/>
</dbReference>
<accession>A0A8S1GP53</accession>
<dbReference type="InterPro" id="IPR014940">
    <property type="entry name" value="BAAT_C"/>
</dbReference>
<dbReference type="SUPFAM" id="SSF53474">
    <property type="entry name" value="alpha/beta-Hydrolases"/>
    <property type="match status" value="1"/>
</dbReference>
<feature type="domain" description="Acyl-CoA thioester hydrolase/bile acid-CoA amino acid N-acetyltransferase" evidence="2">
    <location>
        <begin position="107"/>
        <end position="228"/>
    </location>
</feature>
<dbReference type="AlphaFoldDB" id="A0A8S1GP53"/>
<sequence>MIVGGRRRNVGTRRFRMTPDQWPAASPTANAHLHMHSGSLRLRSRAKPTPAAEKASIVPSALSATLAHSPAILRQMSRARHSHSATVKSSLPRMQLIVEPADSLVHEVVHISLSGLPSSRNFRLELRLLHSNGIYRSYGVFRSDECGSIDLAKNKPIRGTYSATRPMGLFESVAPTDQVKPGWYCKCTPPEPFNYNLLVFDEAGKKILEKKIVKRWLHPEVQRIEIQEGKVRGTMFKPPGDGPFPTVIDISGTGGGLHEQKGAALASRGFCVLSLAFFQYKDLPVWMNNVDLQYFEEAINYMNSLPFTGDKVAVQGVSFGGTLAILLATRFPRIAAVVSINGSFNLDEATFLKENGVDLPYGTLDFSHNEYLNGLYVHAKVVRYSDVPEKAQFPLERTQPNTAFRFVSSLDDLSTPTVFCTNFLTEKLKKLGRKVEVHYLPGGHLMDPPCFPAHPTVFSSFIASHQAYGGEDSIHGASQGVAWEKTISFLCKNLGRPTKIPSYRAKL</sequence>
<protein>
    <recommendedName>
        <fullName evidence="6">BAAT/Acyl-CoA thioester hydrolase C-terminal domain-containing protein</fullName>
    </recommendedName>
</protein>